<reference evidence="2 3" key="1">
    <citation type="submission" date="2019-10" db="EMBL/GenBank/DDBJ databases">
        <authorList>
            <person name="Palmer J.M."/>
        </authorList>
    </citation>
    <scope>NUCLEOTIDE SEQUENCE [LARGE SCALE GENOMIC DNA]</scope>
    <source>
        <strain evidence="2 3">TWF694</strain>
    </source>
</reference>
<keyword evidence="3" id="KW-1185">Reference proteome</keyword>
<proteinExistence type="predicted"/>
<dbReference type="AlphaFoldDB" id="A0AAV9X2Z8"/>
<protein>
    <submittedName>
        <fullName evidence="2">Uncharacterized protein</fullName>
    </submittedName>
</protein>
<evidence type="ECO:0000313" key="3">
    <source>
        <dbReference type="Proteomes" id="UP001365542"/>
    </source>
</evidence>
<organism evidence="2 3">
    <name type="scientific">Orbilia ellipsospora</name>
    <dbReference type="NCBI Taxonomy" id="2528407"/>
    <lineage>
        <taxon>Eukaryota</taxon>
        <taxon>Fungi</taxon>
        <taxon>Dikarya</taxon>
        <taxon>Ascomycota</taxon>
        <taxon>Pezizomycotina</taxon>
        <taxon>Orbiliomycetes</taxon>
        <taxon>Orbiliales</taxon>
        <taxon>Orbiliaceae</taxon>
        <taxon>Orbilia</taxon>
    </lineage>
</organism>
<keyword evidence="1" id="KW-0732">Signal</keyword>
<gene>
    <name evidence="2" type="ORF">TWF694_002698</name>
</gene>
<evidence type="ECO:0000313" key="2">
    <source>
        <dbReference type="EMBL" id="KAK6533767.1"/>
    </source>
</evidence>
<feature type="signal peptide" evidence="1">
    <location>
        <begin position="1"/>
        <end position="18"/>
    </location>
</feature>
<comment type="caution">
    <text evidence="2">The sequence shown here is derived from an EMBL/GenBank/DDBJ whole genome shotgun (WGS) entry which is preliminary data.</text>
</comment>
<dbReference type="Proteomes" id="UP001365542">
    <property type="component" value="Unassembled WGS sequence"/>
</dbReference>
<accession>A0AAV9X2Z8</accession>
<dbReference type="EMBL" id="JAVHJO010000011">
    <property type="protein sequence ID" value="KAK6533767.1"/>
    <property type="molecule type" value="Genomic_DNA"/>
</dbReference>
<feature type="chain" id="PRO_5043575387" evidence="1">
    <location>
        <begin position="19"/>
        <end position="191"/>
    </location>
</feature>
<sequence length="191" mass="20316">MKLSAILLISTFISTSVAYPFALNGVRGPAGADIPTNMTARIMNAQALEFRKLIQKRGDSDVKETAISLLQPLGLPDYMLTLLKSVPDTLLQKIMSLSPDQLDPVFNDLKAGKFPKINGIAPKDLILQVLPGLGVPEPTINMVKGLTDSAIQGMTNLSGPQLQQAITDLKQGKMPNIQGAATAAPISNGRV</sequence>
<evidence type="ECO:0000256" key="1">
    <source>
        <dbReference type="SAM" id="SignalP"/>
    </source>
</evidence>
<name>A0AAV9X2Z8_9PEZI</name>